<dbReference type="EMBL" id="CP019312">
    <property type="protein sequence ID" value="APX10428.1"/>
    <property type="molecule type" value="Genomic_DNA"/>
</dbReference>
<dbReference type="Proteomes" id="UP000186336">
    <property type="component" value="Chromosome"/>
</dbReference>
<evidence type="ECO:0008006" key="3">
    <source>
        <dbReference type="Google" id="ProtNLM"/>
    </source>
</evidence>
<dbReference type="RefSeq" id="WP_076626289.1">
    <property type="nucleotide sequence ID" value="NZ_CP019312.1"/>
</dbReference>
<dbReference type="Gene3D" id="3.40.50.300">
    <property type="entry name" value="P-loop containing nucleotide triphosphate hydrolases"/>
    <property type="match status" value="1"/>
</dbReference>
<dbReference type="InterPro" id="IPR027417">
    <property type="entry name" value="P-loop_NTPase"/>
</dbReference>
<dbReference type="Pfam" id="PF03567">
    <property type="entry name" value="Sulfotransfer_2"/>
    <property type="match status" value="1"/>
</dbReference>
<dbReference type="InterPro" id="IPR005331">
    <property type="entry name" value="Sulfotransferase"/>
</dbReference>
<accession>A0A1P8MQU4</accession>
<dbReference type="KEGG" id="tom:BWR18_00965"/>
<protein>
    <recommendedName>
        <fullName evidence="3">Sulfotransferase family protein</fullName>
    </recommendedName>
</protein>
<evidence type="ECO:0000313" key="2">
    <source>
        <dbReference type="Proteomes" id="UP000186336"/>
    </source>
</evidence>
<dbReference type="OrthoDB" id="288532at2"/>
<reference evidence="1 2" key="1">
    <citation type="submission" date="2017-01" db="EMBL/GenBank/DDBJ databases">
        <title>Complete genome of Tateyamaria omphalii DOK1-4 isolated from seawater in Dokdo.</title>
        <authorList>
            <person name="Kim J.H."/>
            <person name="Chi W.-J."/>
        </authorList>
    </citation>
    <scope>NUCLEOTIDE SEQUENCE [LARGE SCALE GENOMIC DNA]</scope>
    <source>
        <strain evidence="1 2">DOK1-4</strain>
    </source>
</reference>
<proteinExistence type="predicted"/>
<dbReference type="STRING" id="299262.BWR18_00965"/>
<dbReference type="GO" id="GO:0016020">
    <property type="term" value="C:membrane"/>
    <property type="evidence" value="ECO:0007669"/>
    <property type="project" value="InterPro"/>
</dbReference>
<evidence type="ECO:0000313" key="1">
    <source>
        <dbReference type="EMBL" id="APX10428.1"/>
    </source>
</evidence>
<name>A0A1P8MQU4_9RHOB</name>
<sequence length="238" mass="26767">MLISHSHKFIFIKSPKSGGTSVERLLQHLCVPPGQVVKNKTPPIETNAGIVGFRGRLGDEPVPPKWYHHQTGQEICDKVPTDLWRSYFKFSVVRNPFARIVSQFLFRLRVTKESEQGFDALLQGFDAFLDDFPVRTQEAMFKVNGAWCLDFAIRFEDFRTGVETALGRIGVPELCSDLSHLKPGNDRLAGRPVADFFDTRRTRKFLDLERGAFEQFDYSTDPADAGLIGQNSSTIGAA</sequence>
<organism evidence="1 2">
    <name type="scientific">Tateyamaria omphalii</name>
    <dbReference type="NCBI Taxonomy" id="299262"/>
    <lineage>
        <taxon>Bacteria</taxon>
        <taxon>Pseudomonadati</taxon>
        <taxon>Pseudomonadota</taxon>
        <taxon>Alphaproteobacteria</taxon>
        <taxon>Rhodobacterales</taxon>
        <taxon>Roseobacteraceae</taxon>
        <taxon>Tateyamaria</taxon>
    </lineage>
</organism>
<dbReference type="GO" id="GO:0008146">
    <property type="term" value="F:sulfotransferase activity"/>
    <property type="evidence" value="ECO:0007669"/>
    <property type="project" value="InterPro"/>
</dbReference>
<keyword evidence="2" id="KW-1185">Reference proteome</keyword>
<gene>
    <name evidence="1" type="ORF">BWR18_00965</name>
</gene>
<dbReference type="AlphaFoldDB" id="A0A1P8MQU4"/>
<dbReference type="SUPFAM" id="SSF52540">
    <property type="entry name" value="P-loop containing nucleoside triphosphate hydrolases"/>
    <property type="match status" value="1"/>
</dbReference>